<evidence type="ECO:0000313" key="9">
    <source>
        <dbReference type="EMBL" id="ROR29140.1"/>
    </source>
</evidence>
<dbReference type="Gene3D" id="2.40.10.340">
    <property type="entry name" value="Rod shape-determining protein MreC, domain 1"/>
    <property type="match status" value="1"/>
</dbReference>
<evidence type="ECO:0000259" key="8">
    <source>
        <dbReference type="Pfam" id="PF04085"/>
    </source>
</evidence>
<comment type="caution">
    <text evidence="9">The sequence shown here is derived from an EMBL/GenBank/DDBJ whole genome shotgun (WGS) entry which is preliminary data.</text>
</comment>
<reference evidence="9 10" key="1">
    <citation type="submission" date="2018-11" db="EMBL/GenBank/DDBJ databases">
        <title>Genomic Encyclopedia of Type Strains, Phase IV (KMG-IV): sequencing the most valuable type-strain genomes for metagenomic binning, comparative biology and taxonomic classification.</title>
        <authorList>
            <person name="Goeker M."/>
        </authorList>
    </citation>
    <scope>NUCLEOTIDE SEQUENCE [LARGE SCALE GENOMIC DNA]</scope>
    <source>
        <strain evidence="9 10">DSM 26537</strain>
    </source>
</reference>
<dbReference type="PANTHER" id="PTHR34138:SF1">
    <property type="entry name" value="CELL SHAPE-DETERMINING PROTEIN MREC"/>
    <property type="match status" value="1"/>
</dbReference>
<evidence type="ECO:0000313" key="10">
    <source>
        <dbReference type="Proteomes" id="UP000273083"/>
    </source>
</evidence>
<evidence type="ECO:0000256" key="4">
    <source>
        <dbReference type="ARBA" id="ARBA00032089"/>
    </source>
</evidence>
<dbReference type="PIRSF" id="PIRSF038471">
    <property type="entry name" value="MreC"/>
    <property type="match status" value="1"/>
</dbReference>
<keyword evidence="7" id="KW-0812">Transmembrane</keyword>
<proteinExistence type="inferred from homology"/>
<dbReference type="AlphaFoldDB" id="A0A3N1XR45"/>
<evidence type="ECO:0000256" key="2">
    <source>
        <dbReference type="ARBA" id="ARBA00013855"/>
    </source>
</evidence>
<evidence type="ECO:0000256" key="7">
    <source>
        <dbReference type="SAM" id="Phobius"/>
    </source>
</evidence>
<gene>
    <name evidence="9" type="ORF">EDD66_10375</name>
</gene>
<dbReference type="NCBIfam" id="TIGR00219">
    <property type="entry name" value="mreC"/>
    <property type="match status" value="1"/>
</dbReference>
<dbReference type="GO" id="GO:0008360">
    <property type="term" value="P:regulation of cell shape"/>
    <property type="evidence" value="ECO:0007669"/>
    <property type="project" value="UniProtKB-KW"/>
</dbReference>
<dbReference type="Proteomes" id="UP000273083">
    <property type="component" value="Unassembled WGS sequence"/>
</dbReference>
<feature type="transmembrane region" description="Helical" evidence="7">
    <location>
        <begin position="12"/>
        <end position="32"/>
    </location>
</feature>
<name>A0A3N1XR45_9FIRM</name>
<evidence type="ECO:0000256" key="5">
    <source>
        <dbReference type="PIRNR" id="PIRNR038471"/>
    </source>
</evidence>
<keyword evidence="7" id="KW-0472">Membrane</keyword>
<dbReference type="InterPro" id="IPR055342">
    <property type="entry name" value="MreC_beta-barrel_core"/>
</dbReference>
<accession>A0A3N1XR45</accession>
<dbReference type="GO" id="GO:0005886">
    <property type="term" value="C:plasma membrane"/>
    <property type="evidence" value="ECO:0007669"/>
    <property type="project" value="TreeGrafter"/>
</dbReference>
<keyword evidence="3 5" id="KW-0133">Cell shape</keyword>
<dbReference type="Pfam" id="PF04085">
    <property type="entry name" value="MreC"/>
    <property type="match status" value="1"/>
</dbReference>
<dbReference type="InterPro" id="IPR007221">
    <property type="entry name" value="MreC"/>
</dbReference>
<dbReference type="RefSeq" id="WP_123608598.1">
    <property type="nucleotide sequence ID" value="NZ_RJVG01000003.1"/>
</dbReference>
<evidence type="ECO:0000256" key="3">
    <source>
        <dbReference type="ARBA" id="ARBA00022960"/>
    </source>
</evidence>
<dbReference type="PANTHER" id="PTHR34138">
    <property type="entry name" value="CELL SHAPE-DETERMINING PROTEIN MREC"/>
    <property type="match status" value="1"/>
</dbReference>
<dbReference type="InterPro" id="IPR042177">
    <property type="entry name" value="Cell/Rod_1"/>
</dbReference>
<keyword evidence="10" id="KW-1185">Reference proteome</keyword>
<keyword evidence="6" id="KW-0175">Coiled coil</keyword>
<dbReference type="Gene3D" id="2.40.10.350">
    <property type="entry name" value="Rod shape-determining protein MreC, domain 2"/>
    <property type="match status" value="1"/>
</dbReference>
<feature type="coiled-coil region" evidence="6">
    <location>
        <begin position="64"/>
        <end position="98"/>
    </location>
</feature>
<protein>
    <recommendedName>
        <fullName evidence="2 5">Cell shape-determining protein MreC</fullName>
    </recommendedName>
    <alternativeName>
        <fullName evidence="4 5">Cell shape protein MreC</fullName>
    </alternativeName>
</protein>
<feature type="domain" description="Rod shape-determining protein MreC beta-barrel core" evidence="8">
    <location>
        <begin position="125"/>
        <end position="274"/>
    </location>
</feature>
<comment type="similarity">
    <text evidence="1 5">Belongs to the MreC family.</text>
</comment>
<evidence type="ECO:0000256" key="6">
    <source>
        <dbReference type="SAM" id="Coils"/>
    </source>
</evidence>
<dbReference type="InterPro" id="IPR042175">
    <property type="entry name" value="Cell/Rod_MreC_2"/>
</dbReference>
<dbReference type="EMBL" id="RJVG01000003">
    <property type="protein sequence ID" value="ROR29140.1"/>
    <property type="molecule type" value="Genomic_DNA"/>
</dbReference>
<dbReference type="OrthoDB" id="9792313at2"/>
<evidence type="ECO:0000256" key="1">
    <source>
        <dbReference type="ARBA" id="ARBA00009369"/>
    </source>
</evidence>
<sequence length="289" mass="32224">MKRRTRISIEPKYILASCTALCLVIILVSFKYSDGLGPIKTSVGTVLSPMQKGINSIGRYISDRVDDLKNIQSLQSENKKLKEELSTISYENKILQQDKYELENLRNLYQLDQKYASYPKVAARVISKETNNWYNTFLIDKGTEDGLAVDMNVLAGNGLVGIITEAGKNYSRVRSIIDDSSNVSGMFLKTSDTCIVTGSLKLIDSGLIQVSHISKDADVKDGYEIVTSNISDKYLQGILIGYISDITVDANNMTKSGYLTPAVNFNRLDTVLIITELKENTEELKEMMK</sequence>
<organism evidence="9 10">
    <name type="scientific">Mobilisporobacter senegalensis</name>
    <dbReference type="NCBI Taxonomy" id="1329262"/>
    <lineage>
        <taxon>Bacteria</taxon>
        <taxon>Bacillati</taxon>
        <taxon>Bacillota</taxon>
        <taxon>Clostridia</taxon>
        <taxon>Lachnospirales</taxon>
        <taxon>Lachnospiraceae</taxon>
        <taxon>Mobilisporobacter</taxon>
    </lineage>
</organism>
<keyword evidence="7" id="KW-1133">Transmembrane helix</keyword>
<comment type="function">
    <text evidence="5">Involved in formation and maintenance of cell shape.</text>
</comment>